<dbReference type="EMBL" id="BMCT01000007">
    <property type="protein sequence ID" value="GGF77292.1"/>
    <property type="molecule type" value="Genomic_DNA"/>
</dbReference>
<evidence type="ECO:0000313" key="12">
    <source>
        <dbReference type="Proteomes" id="UP000606044"/>
    </source>
</evidence>
<evidence type="ECO:0000313" key="11">
    <source>
        <dbReference type="EMBL" id="GGF77292.1"/>
    </source>
</evidence>
<evidence type="ECO:0000256" key="5">
    <source>
        <dbReference type="ARBA" id="ARBA00022856"/>
    </source>
</evidence>
<dbReference type="CDD" id="cd06261">
    <property type="entry name" value="TM_PBP2"/>
    <property type="match status" value="1"/>
</dbReference>
<feature type="transmembrane region" description="Helical" evidence="9">
    <location>
        <begin position="199"/>
        <end position="223"/>
    </location>
</feature>
<feature type="transmembrane region" description="Helical" evidence="9">
    <location>
        <begin position="16"/>
        <end position="38"/>
    </location>
</feature>
<dbReference type="GO" id="GO:0055085">
    <property type="term" value="P:transmembrane transport"/>
    <property type="evidence" value="ECO:0007669"/>
    <property type="project" value="InterPro"/>
</dbReference>
<keyword evidence="6" id="KW-0653">Protein transport</keyword>
<name>A0A917C8K7_9HYPH</name>
<keyword evidence="12" id="KW-1185">Reference proteome</keyword>
<dbReference type="Pfam" id="PF12911">
    <property type="entry name" value="OppC_N"/>
    <property type="match status" value="1"/>
</dbReference>
<dbReference type="RefSeq" id="WP_188582185.1">
    <property type="nucleotide sequence ID" value="NZ_BMCT01000007.1"/>
</dbReference>
<feature type="domain" description="ABC transmembrane type-1" evidence="10">
    <location>
        <begin position="78"/>
        <end position="266"/>
    </location>
</feature>
<dbReference type="PANTHER" id="PTHR43386:SF1">
    <property type="entry name" value="D,D-DIPEPTIDE TRANSPORT SYSTEM PERMEASE PROTEIN DDPC-RELATED"/>
    <property type="match status" value="1"/>
</dbReference>
<dbReference type="PANTHER" id="PTHR43386">
    <property type="entry name" value="OLIGOPEPTIDE TRANSPORT SYSTEM PERMEASE PROTEIN APPC"/>
    <property type="match status" value="1"/>
</dbReference>
<proteinExistence type="inferred from homology"/>
<dbReference type="Gene3D" id="1.10.3720.10">
    <property type="entry name" value="MetI-like"/>
    <property type="match status" value="1"/>
</dbReference>
<evidence type="ECO:0000256" key="7">
    <source>
        <dbReference type="ARBA" id="ARBA00022989"/>
    </source>
</evidence>
<keyword evidence="4 9" id="KW-0812">Transmembrane</keyword>
<feature type="transmembrane region" description="Helical" evidence="9">
    <location>
        <begin position="82"/>
        <end position="106"/>
    </location>
</feature>
<keyword evidence="5" id="KW-0571">Peptide transport</keyword>
<reference evidence="11" key="1">
    <citation type="journal article" date="2014" name="Int. J. Syst. Evol. Microbiol.">
        <title>Complete genome sequence of Corynebacterium casei LMG S-19264T (=DSM 44701T), isolated from a smear-ripened cheese.</title>
        <authorList>
            <consortium name="US DOE Joint Genome Institute (JGI-PGF)"/>
            <person name="Walter F."/>
            <person name="Albersmeier A."/>
            <person name="Kalinowski J."/>
            <person name="Ruckert C."/>
        </authorList>
    </citation>
    <scope>NUCLEOTIDE SEQUENCE</scope>
    <source>
        <strain evidence="11">CCM 7897</strain>
    </source>
</reference>
<organism evidence="11 12">
    <name type="scientific">Azorhizobium oxalatiphilum</name>
    <dbReference type="NCBI Taxonomy" id="980631"/>
    <lineage>
        <taxon>Bacteria</taxon>
        <taxon>Pseudomonadati</taxon>
        <taxon>Pseudomonadota</taxon>
        <taxon>Alphaproteobacteria</taxon>
        <taxon>Hyphomicrobiales</taxon>
        <taxon>Xanthobacteraceae</taxon>
        <taxon>Azorhizobium</taxon>
    </lineage>
</organism>
<dbReference type="InterPro" id="IPR025966">
    <property type="entry name" value="OppC_N"/>
</dbReference>
<dbReference type="InterPro" id="IPR000515">
    <property type="entry name" value="MetI-like"/>
</dbReference>
<comment type="subcellular location">
    <subcellularLocation>
        <location evidence="1 9">Cell membrane</location>
        <topology evidence="1 9">Multi-pass membrane protein</topology>
    </subcellularLocation>
</comment>
<sequence length="280" mass="29821">MKALLDLWRLFRRKRTAVLGLAIFIAIVAAALLAPVLYPDDPADMVAAPLLWPGEDMAYPLGTDPLGRDVAAGIMHGARSALMIGGISTLVALAIGITVGALSGYYGGWVNDVLMRITEMFQTMPQFILAVVLVAIFGPALTSIITALALVSWPPVARLVRAEVMSLREREFVQSCYVIGMSERSIIFGQILPNCLTPIIVTASIMVATAILTEAGLSFLGLGDPNVLTWGAMIGAGRESLRSAWFLVAEPGLAIILVVLSLNLVGEGLNDALNPKLKLR</sequence>
<dbReference type="GO" id="GO:0015833">
    <property type="term" value="P:peptide transport"/>
    <property type="evidence" value="ECO:0007669"/>
    <property type="project" value="UniProtKB-KW"/>
</dbReference>
<dbReference type="AlphaFoldDB" id="A0A917C8K7"/>
<keyword evidence="2 9" id="KW-0813">Transport</keyword>
<dbReference type="Proteomes" id="UP000606044">
    <property type="component" value="Unassembled WGS sequence"/>
</dbReference>
<evidence type="ECO:0000256" key="2">
    <source>
        <dbReference type="ARBA" id="ARBA00022448"/>
    </source>
</evidence>
<protein>
    <recommendedName>
        <fullName evidence="10">ABC transmembrane type-1 domain-containing protein</fullName>
    </recommendedName>
</protein>
<keyword evidence="7 9" id="KW-1133">Transmembrane helix</keyword>
<keyword evidence="8 9" id="KW-0472">Membrane</keyword>
<dbReference type="Pfam" id="PF00528">
    <property type="entry name" value="BPD_transp_1"/>
    <property type="match status" value="1"/>
</dbReference>
<dbReference type="GO" id="GO:0015031">
    <property type="term" value="P:protein transport"/>
    <property type="evidence" value="ECO:0007669"/>
    <property type="project" value="UniProtKB-KW"/>
</dbReference>
<evidence type="ECO:0000256" key="9">
    <source>
        <dbReference type="RuleBase" id="RU363032"/>
    </source>
</evidence>
<dbReference type="SUPFAM" id="SSF161098">
    <property type="entry name" value="MetI-like"/>
    <property type="match status" value="1"/>
</dbReference>
<evidence type="ECO:0000256" key="1">
    <source>
        <dbReference type="ARBA" id="ARBA00004651"/>
    </source>
</evidence>
<dbReference type="InterPro" id="IPR050366">
    <property type="entry name" value="BP-dependent_transpt_permease"/>
</dbReference>
<dbReference type="PROSITE" id="PS50928">
    <property type="entry name" value="ABC_TM1"/>
    <property type="match status" value="1"/>
</dbReference>
<comment type="caution">
    <text evidence="11">The sequence shown here is derived from an EMBL/GenBank/DDBJ whole genome shotgun (WGS) entry which is preliminary data.</text>
</comment>
<evidence type="ECO:0000256" key="3">
    <source>
        <dbReference type="ARBA" id="ARBA00022475"/>
    </source>
</evidence>
<keyword evidence="3" id="KW-1003">Cell membrane</keyword>
<feature type="transmembrane region" description="Helical" evidence="9">
    <location>
        <begin position="127"/>
        <end position="151"/>
    </location>
</feature>
<evidence type="ECO:0000256" key="8">
    <source>
        <dbReference type="ARBA" id="ARBA00023136"/>
    </source>
</evidence>
<gene>
    <name evidence="11" type="ORF">GCM10007301_41550</name>
</gene>
<dbReference type="InterPro" id="IPR035906">
    <property type="entry name" value="MetI-like_sf"/>
</dbReference>
<feature type="transmembrane region" description="Helical" evidence="9">
    <location>
        <begin position="244"/>
        <end position="265"/>
    </location>
</feature>
<accession>A0A917C8K7</accession>
<reference evidence="11" key="2">
    <citation type="submission" date="2020-09" db="EMBL/GenBank/DDBJ databases">
        <authorList>
            <person name="Sun Q."/>
            <person name="Sedlacek I."/>
        </authorList>
    </citation>
    <scope>NUCLEOTIDE SEQUENCE</scope>
    <source>
        <strain evidence="11">CCM 7897</strain>
    </source>
</reference>
<evidence type="ECO:0000256" key="6">
    <source>
        <dbReference type="ARBA" id="ARBA00022927"/>
    </source>
</evidence>
<comment type="similarity">
    <text evidence="9">Belongs to the binding-protein-dependent transport system permease family.</text>
</comment>
<evidence type="ECO:0000256" key="4">
    <source>
        <dbReference type="ARBA" id="ARBA00022692"/>
    </source>
</evidence>
<evidence type="ECO:0000259" key="10">
    <source>
        <dbReference type="PROSITE" id="PS50928"/>
    </source>
</evidence>
<dbReference type="GO" id="GO:0005886">
    <property type="term" value="C:plasma membrane"/>
    <property type="evidence" value="ECO:0007669"/>
    <property type="project" value="UniProtKB-SubCell"/>
</dbReference>